<name>A0ABU6YKX3_9FABA</name>
<feature type="compositionally biased region" description="Polar residues" evidence="1">
    <location>
        <begin position="81"/>
        <end position="91"/>
    </location>
</feature>
<comment type="caution">
    <text evidence="2">The sequence shown here is derived from an EMBL/GenBank/DDBJ whole genome shotgun (WGS) entry which is preliminary data.</text>
</comment>
<dbReference type="EMBL" id="JASCZI010242430">
    <property type="protein sequence ID" value="MED6211045.1"/>
    <property type="molecule type" value="Genomic_DNA"/>
</dbReference>
<gene>
    <name evidence="2" type="ORF">PIB30_069831</name>
</gene>
<sequence>MESGEVMFQIHDESLVLQFYKTMHQSPSDSKSCIKVEEVNPVKKAPPNKSSKKKSKEDKGKSIAFEDTPTTPHIPYPSVLVGNNNNASSKDVSNHFFDPP</sequence>
<reference evidence="2 3" key="1">
    <citation type="journal article" date="2023" name="Plants (Basel)">
        <title>Bridging the Gap: Combining Genomics and Transcriptomics Approaches to Understand Stylosanthes scabra, an Orphan Legume from the Brazilian Caatinga.</title>
        <authorList>
            <person name="Ferreira-Neto J.R.C."/>
            <person name="da Silva M.D."/>
            <person name="Binneck E."/>
            <person name="de Melo N.F."/>
            <person name="da Silva R.H."/>
            <person name="de Melo A.L.T.M."/>
            <person name="Pandolfi V."/>
            <person name="Bustamante F.O."/>
            <person name="Brasileiro-Vidal A.C."/>
            <person name="Benko-Iseppon A.M."/>
        </authorList>
    </citation>
    <scope>NUCLEOTIDE SEQUENCE [LARGE SCALE GENOMIC DNA]</scope>
    <source>
        <tissue evidence="2">Leaves</tissue>
    </source>
</reference>
<evidence type="ECO:0000313" key="3">
    <source>
        <dbReference type="Proteomes" id="UP001341840"/>
    </source>
</evidence>
<evidence type="ECO:0000313" key="2">
    <source>
        <dbReference type="EMBL" id="MED6211045.1"/>
    </source>
</evidence>
<accession>A0ABU6YKX3</accession>
<proteinExistence type="predicted"/>
<feature type="region of interest" description="Disordered" evidence="1">
    <location>
        <begin position="25"/>
        <end position="100"/>
    </location>
</feature>
<protein>
    <submittedName>
        <fullName evidence="2">Uncharacterized protein</fullName>
    </submittedName>
</protein>
<feature type="compositionally biased region" description="Basic and acidic residues" evidence="1">
    <location>
        <begin position="32"/>
        <end position="41"/>
    </location>
</feature>
<evidence type="ECO:0000256" key="1">
    <source>
        <dbReference type="SAM" id="MobiDB-lite"/>
    </source>
</evidence>
<keyword evidence="3" id="KW-1185">Reference proteome</keyword>
<organism evidence="2 3">
    <name type="scientific">Stylosanthes scabra</name>
    <dbReference type="NCBI Taxonomy" id="79078"/>
    <lineage>
        <taxon>Eukaryota</taxon>
        <taxon>Viridiplantae</taxon>
        <taxon>Streptophyta</taxon>
        <taxon>Embryophyta</taxon>
        <taxon>Tracheophyta</taxon>
        <taxon>Spermatophyta</taxon>
        <taxon>Magnoliopsida</taxon>
        <taxon>eudicotyledons</taxon>
        <taxon>Gunneridae</taxon>
        <taxon>Pentapetalae</taxon>
        <taxon>rosids</taxon>
        <taxon>fabids</taxon>
        <taxon>Fabales</taxon>
        <taxon>Fabaceae</taxon>
        <taxon>Papilionoideae</taxon>
        <taxon>50 kb inversion clade</taxon>
        <taxon>dalbergioids sensu lato</taxon>
        <taxon>Dalbergieae</taxon>
        <taxon>Pterocarpus clade</taxon>
        <taxon>Stylosanthes</taxon>
    </lineage>
</organism>
<dbReference type="Proteomes" id="UP001341840">
    <property type="component" value="Unassembled WGS sequence"/>
</dbReference>